<dbReference type="InterPro" id="IPR013083">
    <property type="entry name" value="Znf_RING/FYVE/PHD"/>
</dbReference>
<evidence type="ECO:0000256" key="2">
    <source>
        <dbReference type="ARBA" id="ARBA00022771"/>
    </source>
</evidence>
<dbReference type="PANTHER" id="PTHR45969">
    <property type="entry name" value="RING ZINC FINGER PROTEIN-RELATED"/>
    <property type="match status" value="1"/>
</dbReference>
<organism evidence="6 7">
    <name type="scientific">Lactuca saligna</name>
    <name type="common">Willowleaf lettuce</name>
    <dbReference type="NCBI Taxonomy" id="75948"/>
    <lineage>
        <taxon>Eukaryota</taxon>
        <taxon>Viridiplantae</taxon>
        <taxon>Streptophyta</taxon>
        <taxon>Embryophyta</taxon>
        <taxon>Tracheophyta</taxon>
        <taxon>Spermatophyta</taxon>
        <taxon>Magnoliopsida</taxon>
        <taxon>eudicotyledons</taxon>
        <taxon>Gunneridae</taxon>
        <taxon>Pentapetalae</taxon>
        <taxon>asterids</taxon>
        <taxon>campanulids</taxon>
        <taxon>Asterales</taxon>
        <taxon>Asteraceae</taxon>
        <taxon>Cichorioideae</taxon>
        <taxon>Cichorieae</taxon>
        <taxon>Lactucinae</taxon>
        <taxon>Lactuca</taxon>
    </lineage>
</organism>
<keyword evidence="2 4" id="KW-0863">Zinc-finger</keyword>
<keyword evidence="1" id="KW-0479">Metal-binding</keyword>
<evidence type="ECO:0000256" key="1">
    <source>
        <dbReference type="ARBA" id="ARBA00022723"/>
    </source>
</evidence>
<dbReference type="GO" id="GO:0016567">
    <property type="term" value="P:protein ubiquitination"/>
    <property type="evidence" value="ECO:0007669"/>
    <property type="project" value="TreeGrafter"/>
</dbReference>
<name>A0AA36ECI0_LACSI</name>
<dbReference type="GO" id="GO:0061630">
    <property type="term" value="F:ubiquitin protein ligase activity"/>
    <property type="evidence" value="ECO:0007669"/>
    <property type="project" value="TreeGrafter"/>
</dbReference>
<evidence type="ECO:0000256" key="4">
    <source>
        <dbReference type="PROSITE-ProRule" id="PRU00175"/>
    </source>
</evidence>
<dbReference type="PROSITE" id="PS50089">
    <property type="entry name" value="ZF_RING_2"/>
    <property type="match status" value="1"/>
</dbReference>
<keyword evidence="7" id="KW-1185">Reference proteome</keyword>
<dbReference type="PANTHER" id="PTHR45969:SF81">
    <property type="entry name" value="OS08G0157400 PROTEIN"/>
    <property type="match status" value="1"/>
</dbReference>
<dbReference type="Pfam" id="PF13639">
    <property type="entry name" value="zf-RING_2"/>
    <property type="match status" value="1"/>
</dbReference>
<dbReference type="SUPFAM" id="SSF57850">
    <property type="entry name" value="RING/U-box"/>
    <property type="match status" value="1"/>
</dbReference>
<evidence type="ECO:0000313" key="6">
    <source>
        <dbReference type="EMBL" id="CAI9291013.1"/>
    </source>
</evidence>
<dbReference type="GO" id="GO:0008270">
    <property type="term" value="F:zinc ion binding"/>
    <property type="evidence" value="ECO:0007669"/>
    <property type="project" value="UniProtKB-KW"/>
</dbReference>
<evidence type="ECO:0000256" key="3">
    <source>
        <dbReference type="ARBA" id="ARBA00022833"/>
    </source>
</evidence>
<gene>
    <name evidence="6" type="ORF">LSALG_LOCUS30177</name>
</gene>
<reference evidence="6" key="1">
    <citation type="submission" date="2023-04" db="EMBL/GenBank/DDBJ databases">
        <authorList>
            <person name="Vijverberg K."/>
            <person name="Xiong W."/>
            <person name="Schranz E."/>
        </authorList>
    </citation>
    <scope>NUCLEOTIDE SEQUENCE</scope>
</reference>
<protein>
    <recommendedName>
        <fullName evidence="5">RING-type domain-containing protein</fullName>
    </recommendedName>
</protein>
<dbReference type="Gene3D" id="3.30.40.10">
    <property type="entry name" value="Zinc/RING finger domain, C3HC4 (zinc finger)"/>
    <property type="match status" value="1"/>
</dbReference>
<dbReference type="InterPro" id="IPR001841">
    <property type="entry name" value="Znf_RING"/>
</dbReference>
<evidence type="ECO:0000313" key="7">
    <source>
        <dbReference type="Proteomes" id="UP001177003"/>
    </source>
</evidence>
<sequence>MSLYRTAIFAKHYNIHRRHRSSAPFYKSPPDSILSSNLKQNSMGLFYLAIKIPQAITMTIFTNVASHLVSLLLAALTHVGLFKSPLDPDDYTFSSSNYVLILDGSPPSLLPVPVHVVTASIKAKVPIIPYSDFAYSHGESETATCSVCLDCIDATHLIRELLNCKHVFHRECLDRWVDEGQVTCPLCRSMLLPPKKFFSPSSAAAAVVSSAATDC</sequence>
<dbReference type="SMART" id="SM00184">
    <property type="entry name" value="RING"/>
    <property type="match status" value="1"/>
</dbReference>
<feature type="domain" description="RING-type" evidence="5">
    <location>
        <begin position="145"/>
        <end position="188"/>
    </location>
</feature>
<proteinExistence type="predicted"/>
<dbReference type="AlphaFoldDB" id="A0AA36ECI0"/>
<evidence type="ECO:0000259" key="5">
    <source>
        <dbReference type="PROSITE" id="PS50089"/>
    </source>
</evidence>
<accession>A0AA36ECI0</accession>
<dbReference type="Proteomes" id="UP001177003">
    <property type="component" value="Chromosome 6"/>
</dbReference>
<keyword evidence="3" id="KW-0862">Zinc</keyword>
<dbReference type="EMBL" id="OX465082">
    <property type="protein sequence ID" value="CAI9291013.1"/>
    <property type="molecule type" value="Genomic_DNA"/>
</dbReference>